<evidence type="ECO:0000313" key="3">
    <source>
        <dbReference type="Proteomes" id="UP000594454"/>
    </source>
</evidence>
<dbReference type="InParanoid" id="A0A7R8UU95"/>
<gene>
    <name evidence="2" type="ORF">HERILL_LOCUS9870</name>
</gene>
<feature type="region of interest" description="Disordered" evidence="1">
    <location>
        <begin position="357"/>
        <end position="409"/>
    </location>
</feature>
<keyword evidence="3" id="KW-1185">Reference proteome</keyword>
<feature type="compositionally biased region" description="Low complexity" evidence="1">
    <location>
        <begin position="180"/>
        <end position="192"/>
    </location>
</feature>
<accession>A0A7R8UU95</accession>
<sequence>MTHDFGPWEIHDFKHRRGESEICLTSLRNNTLWNLSNGGHRRHTVNIFVTIFISKGAGRLRCSISDRNETGTSSNNRAKMTHVIRNMKELIIPCLIITISIGPIWGLEHNGDDLSDRTNSKQMKPSYVRTELKVSRSLNHDDVETIDVKSSTGGLASIIVKKRPEGRLHPLSGAYHKSTRTNQNSTGTSTSNIEYGKWNPLSSSVRFADPTNAASLQVINSFLDHVSKIDRQNWQERQDRQQTIESAIKNDRRPVNIVLARQVPEPTVVRSDTVFVKSTPSKNSKRGRSLMHIDSDGIPVVEGIRVPDDEEDKKKTWRNARVIKGELVPYEKGYVPPKVEVNGELIFSNSQRANEYDRTSIGPFTKSDNYPNEAKTEGRSYGPFTVDDNKRSKHDQSDRRGGGPFFVADNAGATNQKLFEYIRQVNSDPQWYVARSSKHYDAQRSHNSPPQLQRRMLPAGNDFQQDANFLNDIDDVEGFRNPIFEYAHPELGIQPARALPKKPEPAQFKKVQYYVNDNVNSGNNKKKFTAIHTTPLNSNEYYQNDPYYNSYKPTATYPFNIGYLNKVKEQPFWLKISEQVRDSFQSGMTSVGAITRPVFEPIVEAGQKISENLGLSKGNRFAEKKVGVVGPVAATSAILPAIGLVAGGAALGIGAMAVGKYFDGNLLKREESESLLDPEHKRAMEAIYGQSNGEVYVVGETSEPQSQNQQNYGRRKRSLPIRNHITFLDIQQPTIGVRPSQHSDGQSDIGDLLQNVEKALPNTLTSSFEEQIRRTDWTNTACAKKTFCEVMLNQNSDQMVLMEKKMETLLATMHPKASASISSHLTDVIQAINQRNCGVFMCVTQ</sequence>
<dbReference type="OrthoDB" id="8190309at2759"/>
<dbReference type="AlphaFoldDB" id="A0A7R8UU95"/>
<evidence type="ECO:0000256" key="1">
    <source>
        <dbReference type="SAM" id="MobiDB-lite"/>
    </source>
</evidence>
<organism evidence="2 3">
    <name type="scientific">Hermetia illucens</name>
    <name type="common">Black soldier fly</name>
    <dbReference type="NCBI Taxonomy" id="343691"/>
    <lineage>
        <taxon>Eukaryota</taxon>
        <taxon>Metazoa</taxon>
        <taxon>Ecdysozoa</taxon>
        <taxon>Arthropoda</taxon>
        <taxon>Hexapoda</taxon>
        <taxon>Insecta</taxon>
        <taxon>Pterygota</taxon>
        <taxon>Neoptera</taxon>
        <taxon>Endopterygota</taxon>
        <taxon>Diptera</taxon>
        <taxon>Brachycera</taxon>
        <taxon>Stratiomyomorpha</taxon>
        <taxon>Stratiomyidae</taxon>
        <taxon>Hermetiinae</taxon>
        <taxon>Hermetia</taxon>
    </lineage>
</organism>
<dbReference type="Proteomes" id="UP000594454">
    <property type="component" value="Chromosome 4"/>
</dbReference>
<feature type="region of interest" description="Disordered" evidence="1">
    <location>
        <begin position="169"/>
        <end position="195"/>
    </location>
</feature>
<evidence type="ECO:0000313" key="2">
    <source>
        <dbReference type="EMBL" id="CAD7087146.1"/>
    </source>
</evidence>
<dbReference type="EMBL" id="LR899012">
    <property type="protein sequence ID" value="CAD7087146.1"/>
    <property type="molecule type" value="Genomic_DNA"/>
</dbReference>
<proteinExistence type="predicted"/>
<feature type="compositionally biased region" description="Basic and acidic residues" evidence="1">
    <location>
        <begin position="387"/>
        <end position="401"/>
    </location>
</feature>
<protein>
    <submittedName>
        <fullName evidence="2">Uncharacterized protein</fullName>
    </submittedName>
</protein>
<name>A0A7R8UU95_HERIL</name>
<reference evidence="2 3" key="1">
    <citation type="submission" date="2020-11" db="EMBL/GenBank/DDBJ databases">
        <authorList>
            <person name="Wallbank WR R."/>
            <person name="Pardo Diaz C."/>
            <person name="Kozak K."/>
            <person name="Martin S."/>
            <person name="Jiggins C."/>
            <person name="Moest M."/>
            <person name="Warren A I."/>
            <person name="Generalovic N T."/>
            <person name="Byers J.R.P. K."/>
            <person name="Montejo-Kovacevich G."/>
            <person name="Yen C E."/>
        </authorList>
    </citation>
    <scope>NUCLEOTIDE SEQUENCE [LARGE SCALE GENOMIC DNA]</scope>
</reference>